<dbReference type="Proteomes" id="UP001056120">
    <property type="component" value="Linkage Group LG22"/>
</dbReference>
<name>A0ACB9BSE2_9ASTR</name>
<evidence type="ECO:0000313" key="2">
    <source>
        <dbReference type="Proteomes" id="UP001056120"/>
    </source>
</evidence>
<evidence type="ECO:0000313" key="1">
    <source>
        <dbReference type="EMBL" id="KAI3724908.1"/>
    </source>
</evidence>
<sequence>MTATATIVLLHRTSPSTVVRAASSPTTAATQNCALFCATVMLTAMGMGGGITSAILVTKICTHLSSVTISILAPQNRMLILQNRHTTLVFICILSSETICSSRVHAPLNLSFYL</sequence>
<gene>
    <name evidence="1" type="ORF">L1987_64676</name>
</gene>
<dbReference type="EMBL" id="CM042039">
    <property type="protein sequence ID" value="KAI3724908.1"/>
    <property type="molecule type" value="Genomic_DNA"/>
</dbReference>
<keyword evidence="2" id="KW-1185">Reference proteome</keyword>
<comment type="caution">
    <text evidence="1">The sequence shown here is derived from an EMBL/GenBank/DDBJ whole genome shotgun (WGS) entry which is preliminary data.</text>
</comment>
<protein>
    <submittedName>
        <fullName evidence="1">Uncharacterized protein</fullName>
    </submittedName>
</protein>
<organism evidence="1 2">
    <name type="scientific">Smallanthus sonchifolius</name>
    <dbReference type="NCBI Taxonomy" id="185202"/>
    <lineage>
        <taxon>Eukaryota</taxon>
        <taxon>Viridiplantae</taxon>
        <taxon>Streptophyta</taxon>
        <taxon>Embryophyta</taxon>
        <taxon>Tracheophyta</taxon>
        <taxon>Spermatophyta</taxon>
        <taxon>Magnoliopsida</taxon>
        <taxon>eudicotyledons</taxon>
        <taxon>Gunneridae</taxon>
        <taxon>Pentapetalae</taxon>
        <taxon>asterids</taxon>
        <taxon>campanulids</taxon>
        <taxon>Asterales</taxon>
        <taxon>Asteraceae</taxon>
        <taxon>Asteroideae</taxon>
        <taxon>Heliantheae alliance</taxon>
        <taxon>Millerieae</taxon>
        <taxon>Smallanthus</taxon>
    </lineage>
</organism>
<accession>A0ACB9BSE2</accession>
<reference evidence="1 2" key="2">
    <citation type="journal article" date="2022" name="Mol. Ecol. Resour.">
        <title>The genomes of chicory, endive, great burdock and yacon provide insights into Asteraceae paleo-polyploidization history and plant inulin production.</title>
        <authorList>
            <person name="Fan W."/>
            <person name="Wang S."/>
            <person name="Wang H."/>
            <person name="Wang A."/>
            <person name="Jiang F."/>
            <person name="Liu H."/>
            <person name="Zhao H."/>
            <person name="Xu D."/>
            <person name="Zhang Y."/>
        </authorList>
    </citation>
    <scope>NUCLEOTIDE SEQUENCE [LARGE SCALE GENOMIC DNA]</scope>
    <source>
        <strain evidence="2">cv. Yunnan</strain>
        <tissue evidence="1">Leaves</tissue>
    </source>
</reference>
<reference evidence="2" key="1">
    <citation type="journal article" date="2022" name="Mol. Ecol. Resour.">
        <title>The genomes of chicory, endive, great burdock and yacon provide insights into Asteraceae palaeo-polyploidization history and plant inulin production.</title>
        <authorList>
            <person name="Fan W."/>
            <person name="Wang S."/>
            <person name="Wang H."/>
            <person name="Wang A."/>
            <person name="Jiang F."/>
            <person name="Liu H."/>
            <person name="Zhao H."/>
            <person name="Xu D."/>
            <person name="Zhang Y."/>
        </authorList>
    </citation>
    <scope>NUCLEOTIDE SEQUENCE [LARGE SCALE GENOMIC DNA]</scope>
    <source>
        <strain evidence="2">cv. Yunnan</strain>
    </source>
</reference>
<proteinExistence type="predicted"/>